<proteinExistence type="predicted"/>
<gene>
    <name evidence="2" type="ORF">X777_16982</name>
</gene>
<sequence length="81" mass="9059">MRIPDANCGGRNCESRPLTISEHSDEVKKTLARLSQEIRDFPNLGLDGRAITIHISNSDVRQETEPDPDAQIRYIQPSDGI</sequence>
<organism evidence="2 3">
    <name type="scientific">Ooceraea biroi</name>
    <name type="common">Clonal raider ant</name>
    <name type="synonym">Cerapachys biroi</name>
    <dbReference type="NCBI Taxonomy" id="2015173"/>
    <lineage>
        <taxon>Eukaryota</taxon>
        <taxon>Metazoa</taxon>
        <taxon>Ecdysozoa</taxon>
        <taxon>Arthropoda</taxon>
        <taxon>Hexapoda</taxon>
        <taxon>Insecta</taxon>
        <taxon>Pterygota</taxon>
        <taxon>Neoptera</taxon>
        <taxon>Endopterygota</taxon>
        <taxon>Hymenoptera</taxon>
        <taxon>Apocrita</taxon>
        <taxon>Aculeata</taxon>
        <taxon>Formicoidea</taxon>
        <taxon>Formicidae</taxon>
        <taxon>Dorylinae</taxon>
        <taxon>Ooceraea</taxon>
    </lineage>
</organism>
<name>A0A026WSL0_OOCBI</name>
<evidence type="ECO:0000313" key="3">
    <source>
        <dbReference type="Proteomes" id="UP000053097"/>
    </source>
</evidence>
<dbReference type="EMBL" id="KK107111">
    <property type="protein sequence ID" value="EZA59022.1"/>
    <property type="molecule type" value="Genomic_DNA"/>
</dbReference>
<accession>A0A026WSL0</accession>
<dbReference type="Proteomes" id="UP000053097">
    <property type="component" value="Unassembled WGS sequence"/>
</dbReference>
<feature type="region of interest" description="Disordered" evidence="1">
    <location>
        <begin position="57"/>
        <end position="81"/>
    </location>
</feature>
<keyword evidence="3" id="KW-1185">Reference proteome</keyword>
<reference evidence="2 3" key="1">
    <citation type="journal article" date="2014" name="Curr. Biol.">
        <title>The genome of the clonal raider ant Cerapachys biroi.</title>
        <authorList>
            <person name="Oxley P.R."/>
            <person name="Ji L."/>
            <person name="Fetter-Pruneda I."/>
            <person name="McKenzie S.K."/>
            <person name="Li C."/>
            <person name="Hu H."/>
            <person name="Zhang G."/>
            <person name="Kronauer D.J."/>
        </authorList>
    </citation>
    <scope>NUCLEOTIDE SEQUENCE [LARGE SCALE GENOMIC DNA]</scope>
</reference>
<protein>
    <submittedName>
        <fullName evidence="2">Uncharacterized protein</fullName>
    </submittedName>
</protein>
<evidence type="ECO:0000313" key="2">
    <source>
        <dbReference type="EMBL" id="EZA59022.1"/>
    </source>
</evidence>
<evidence type="ECO:0000256" key="1">
    <source>
        <dbReference type="SAM" id="MobiDB-lite"/>
    </source>
</evidence>
<dbReference type="AlphaFoldDB" id="A0A026WSL0"/>